<name>A0A1B8ZK78_9FLAO</name>
<evidence type="ECO:0000256" key="1">
    <source>
        <dbReference type="SAM" id="Phobius"/>
    </source>
</evidence>
<reference evidence="2 3" key="1">
    <citation type="submission" date="2016-07" db="EMBL/GenBank/DDBJ databases">
        <authorList>
            <person name="Jeong J.-J."/>
            <person name="Kim D.W."/>
            <person name="Sang M.K."/>
            <person name="Choi I.-G."/>
            <person name="Kim K.D."/>
        </authorList>
    </citation>
    <scope>NUCLEOTIDE SEQUENCE [LARGE SCALE GENOMIC DNA]</scope>
    <source>
        <strain evidence="2 3">UTM-3</strain>
    </source>
</reference>
<keyword evidence="1" id="KW-1133">Transmembrane helix</keyword>
<dbReference type="AlphaFoldDB" id="A0A1B8ZK78"/>
<keyword evidence="1" id="KW-0472">Membrane</keyword>
<sequence>MNFLDSFIIVLLIALLNIIVYIIFKKYLYGKQDAGMRFLVINLSKDLVWLIASLIIIEKTKANFLFIVICFLVASFLIYLPIIKLINKS</sequence>
<accession>A0A1B8ZK78</accession>
<feature type="transmembrane region" description="Helical" evidence="1">
    <location>
        <begin position="36"/>
        <end position="57"/>
    </location>
</feature>
<feature type="transmembrane region" description="Helical" evidence="1">
    <location>
        <begin position="63"/>
        <end position="83"/>
    </location>
</feature>
<evidence type="ECO:0000313" key="2">
    <source>
        <dbReference type="EMBL" id="OCA72003.1"/>
    </source>
</evidence>
<proteinExistence type="predicted"/>
<keyword evidence="3" id="KW-1185">Reference proteome</keyword>
<dbReference type="EMBL" id="MAYH01000023">
    <property type="protein sequence ID" value="OCA72003.1"/>
    <property type="molecule type" value="Genomic_DNA"/>
</dbReference>
<gene>
    <name evidence="2" type="ORF">BBI01_07550</name>
</gene>
<dbReference type="Proteomes" id="UP000092651">
    <property type="component" value="Unassembled WGS sequence"/>
</dbReference>
<evidence type="ECO:0000313" key="3">
    <source>
        <dbReference type="Proteomes" id="UP000092651"/>
    </source>
</evidence>
<feature type="transmembrane region" description="Helical" evidence="1">
    <location>
        <begin position="6"/>
        <end position="24"/>
    </location>
</feature>
<keyword evidence="1" id="KW-0812">Transmembrane</keyword>
<comment type="caution">
    <text evidence="2">The sequence shown here is derived from an EMBL/GenBank/DDBJ whole genome shotgun (WGS) entry which is preliminary data.</text>
</comment>
<protein>
    <submittedName>
        <fullName evidence="2">Uncharacterized protein</fullName>
    </submittedName>
</protein>
<organism evidence="2 3">
    <name type="scientific">Chryseobacterium artocarpi</name>
    <dbReference type="NCBI Taxonomy" id="1414727"/>
    <lineage>
        <taxon>Bacteria</taxon>
        <taxon>Pseudomonadati</taxon>
        <taxon>Bacteroidota</taxon>
        <taxon>Flavobacteriia</taxon>
        <taxon>Flavobacteriales</taxon>
        <taxon>Weeksellaceae</taxon>
        <taxon>Chryseobacterium group</taxon>
        <taxon>Chryseobacterium</taxon>
    </lineage>
</organism>